<proteinExistence type="predicted"/>
<dbReference type="AlphaFoldDB" id="A0A375JDC7"/>
<organism evidence="1 2">
    <name type="scientific">Cupriavidus taiwanensis</name>
    <dbReference type="NCBI Taxonomy" id="164546"/>
    <lineage>
        <taxon>Bacteria</taxon>
        <taxon>Pseudomonadati</taxon>
        <taxon>Pseudomonadota</taxon>
        <taxon>Betaproteobacteria</taxon>
        <taxon>Burkholderiales</taxon>
        <taxon>Burkholderiaceae</taxon>
        <taxon>Cupriavidus</taxon>
    </lineage>
</organism>
<sequence>MSYGITQLLRGARVSSIVFTKTGVMERLTAISTESFRLFKG</sequence>
<dbReference type="EMBL" id="OVTA01000098">
    <property type="protein sequence ID" value="SPS02812.1"/>
    <property type="molecule type" value="Genomic_DNA"/>
</dbReference>
<dbReference type="Proteomes" id="UP000256805">
    <property type="component" value="Unassembled WGS sequence"/>
</dbReference>
<evidence type="ECO:0000313" key="1">
    <source>
        <dbReference type="EMBL" id="SPS02812.1"/>
    </source>
</evidence>
<protein>
    <submittedName>
        <fullName evidence="1">Uncharacterized protein</fullName>
    </submittedName>
</protein>
<accession>A0A375JDC7</accession>
<name>A0A375JDC7_9BURK</name>
<evidence type="ECO:0000313" key="2">
    <source>
        <dbReference type="Proteomes" id="UP000256805"/>
    </source>
</evidence>
<reference evidence="1 2" key="1">
    <citation type="submission" date="2018-01" db="EMBL/GenBank/DDBJ databases">
        <authorList>
            <person name="Gaut B.S."/>
            <person name="Morton B.R."/>
            <person name="Clegg M.T."/>
            <person name="Duvall M.R."/>
        </authorList>
    </citation>
    <scope>NUCLEOTIDE SEQUENCE [LARGE SCALE GENOMIC DNA]</scope>
    <source>
        <strain evidence="1">Cupriavidus taiwanensis cmp 52</strain>
    </source>
</reference>
<gene>
    <name evidence="1" type="ORF">CBM2634_U330005</name>
</gene>